<evidence type="ECO:0000313" key="2">
    <source>
        <dbReference type="Proteomes" id="UP000550136"/>
    </source>
</evidence>
<protein>
    <submittedName>
        <fullName evidence="1">Capsular biosynthesis protein</fullName>
    </submittedName>
</protein>
<accession>A0A7Y2PBQ9</accession>
<comment type="caution">
    <text evidence="1">The sequence shown here is derived from an EMBL/GenBank/DDBJ whole genome shotgun (WGS) entry which is preliminary data.</text>
</comment>
<gene>
    <name evidence="1" type="ORF">HKX06_01075</name>
</gene>
<reference evidence="1 2" key="1">
    <citation type="submission" date="2020-05" db="EMBL/GenBank/DDBJ databases">
        <title>Draft Genome Sequences of Sphingomonas sp. Isolated from the International Space Station.</title>
        <authorList>
            <person name="Bijlani S."/>
            <person name="Singh N.K."/>
            <person name="Mason C.E."/>
            <person name="Wang C.C."/>
            <person name="Venkateswaran K."/>
        </authorList>
    </citation>
    <scope>NUCLEOTIDE SEQUENCE [LARGE SCALE GENOMIC DNA]</scope>
    <source>
        <strain evidence="1 2">FKI-L5-BR-P1</strain>
    </source>
</reference>
<dbReference type="AlphaFoldDB" id="A0A7Y2PBQ9"/>
<dbReference type="EMBL" id="JABEOU010000004">
    <property type="protein sequence ID" value="NNG55988.1"/>
    <property type="molecule type" value="Genomic_DNA"/>
</dbReference>
<organism evidence="1 2">
    <name type="scientific">Sphingomonas paucimobilis</name>
    <name type="common">Pseudomonas paucimobilis</name>
    <dbReference type="NCBI Taxonomy" id="13689"/>
    <lineage>
        <taxon>Bacteria</taxon>
        <taxon>Pseudomonadati</taxon>
        <taxon>Pseudomonadota</taxon>
        <taxon>Alphaproteobacteria</taxon>
        <taxon>Sphingomonadales</taxon>
        <taxon>Sphingomonadaceae</taxon>
        <taxon>Sphingomonas</taxon>
    </lineage>
</organism>
<sequence length="516" mass="57177">MTTLITAASYVEAELAAEFGRLPPAFLPVGHRRLYDIQGELLGAGTYLSLPASFVLPTADQERLDRAGLVVVRIPDGLALGESILYALDMIGAATGPVRILHGDTIIYDLPDGEDLVSVADAPDSYEWGQATPPEQGSLPPEPVLSGYFHFADIIVLRRALATARGNFLGALRAYADERPLENCEVRSWLDFGHLQTYYRSRCSIRTQRAFNDMSISYRVVEKRSDDRVKLAAEAGWYERLPPELRLYTPAFLGADGTDGEISAYRIEYLPIPSLHELFVFGALGEAIWRQIVASCFDFMEACVTRASDVESNHALQALTVDKTAGRLDAFFRATGIAADREWRYRGRAMPSLHRVAEMTAGAIALDDHSLSSIMHGDLCFTNIFYDFRTCRIRVIDPRGLIGSQAGIMGDARYDMAKLNHSIHGAYDFILADRYRCTGFDDGNLDLVFPVDSSFDTVNAVAREFALRDRKLGDAENMAITIHLFLSMLPLHADNPCRQRAFVANALRLFSESIAA</sequence>
<name>A0A7Y2PBQ9_SPHPI</name>
<evidence type="ECO:0000313" key="1">
    <source>
        <dbReference type="EMBL" id="NNG55988.1"/>
    </source>
</evidence>
<dbReference type="Proteomes" id="UP000550136">
    <property type="component" value="Unassembled WGS sequence"/>
</dbReference>
<proteinExistence type="predicted"/>
<dbReference type="RefSeq" id="WP_016509457.1">
    <property type="nucleotide sequence ID" value="NZ_JABEOU010000004.1"/>
</dbReference>